<dbReference type="SUPFAM" id="SSF51735">
    <property type="entry name" value="NAD(P)-binding Rossmann-fold domains"/>
    <property type="match status" value="1"/>
</dbReference>
<dbReference type="AlphaFoldDB" id="A0A318J9B3"/>
<dbReference type="PANTHER" id="PTHR14239">
    <property type="entry name" value="DUDULIN-RELATED"/>
    <property type="match status" value="1"/>
</dbReference>
<dbReference type="GO" id="GO:0016491">
    <property type="term" value="F:oxidoreductase activity"/>
    <property type="evidence" value="ECO:0007669"/>
    <property type="project" value="UniProtKB-KW"/>
</dbReference>
<dbReference type="InterPro" id="IPR051267">
    <property type="entry name" value="STEAP_metalloreductase"/>
</dbReference>
<dbReference type="EMBL" id="QJKB01000017">
    <property type="protein sequence ID" value="PXX37252.1"/>
    <property type="molecule type" value="Genomic_DNA"/>
</dbReference>
<accession>A0A318J9B3</accession>
<feature type="domain" description="Pyrroline-5-carboxylate reductase catalytic N-terminal" evidence="2">
    <location>
        <begin position="8"/>
        <end position="100"/>
    </location>
</feature>
<dbReference type="Proteomes" id="UP000247792">
    <property type="component" value="Unassembled WGS sequence"/>
</dbReference>
<dbReference type="RefSeq" id="WP_110258029.1">
    <property type="nucleotide sequence ID" value="NZ_QJKB01000017.1"/>
</dbReference>
<keyword evidence="1" id="KW-0560">Oxidoreductase</keyword>
<dbReference type="InterPro" id="IPR028939">
    <property type="entry name" value="P5C_Rdtase_cat_N"/>
</dbReference>
<protein>
    <recommendedName>
        <fullName evidence="2">Pyrroline-5-carboxylate reductase catalytic N-terminal domain-containing protein</fullName>
    </recommendedName>
</protein>
<dbReference type="Gene3D" id="3.40.50.720">
    <property type="entry name" value="NAD(P)-binding Rossmann-like Domain"/>
    <property type="match status" value="1"/>
</dbReference>
<reference evidence="3 4" key="1">
    <citation type="submission" date="2018-05" db="EMBL/GenBank/DDBJ databases">
        <title>Genomic Encyclopedia of Type Strains, Phase IV (KMG-IV): sequencing the most valuable type-strain genomes for metagenomic binning, comparative biology and taxonomic classification.</title>
        <authorList>
            <person name="Goeker M."/>
        </authorList>
    </citation>
    <scope>NUCLEOTIDE SEQUENCE [LARGE SCALE GENOMIC DNA]</scope>
    <source>
        <strain evidence="3 4">DSM 19792</strain>
    </source>
</reference>
<sequence length="221" mass="23441">MQTATKTVTVLGNGIVGVAVAKGFASLGYQVIFGTRNPDSDKSRDALNAVPTAKASSYADAAKAADLVFLALPWNGLSESLTLAGPDNFAGKTVIDAVNPLLDFAAGSPKLAVGFSDSAGELVQRLLPQARVVKAFNTIVFTHMVQPKFSDGQPDMFIAGNDAAAKQEVTAILRDFGWRGAIDMGDITAARLIEPLAMLWISYAFQRQHWTHGFSLLGQAK</sequence>
<comment type="caution">
    <text evidence="3">The sequence shown here is derived from an EMBL/GenBank/DDBJ whole genome shotgun (WGS) entry which is preliminary data.</text>
</comment>
<dbReference type="OrthoDB" id="5499754at2"/>
<evidence type="ECO:0000313" key="4">
    <source>
        <dbReference type="Proteomes" id="UP000247792"/>
    </source>
</evidence>
<evidence type="ECO:0000256" key="1">
    <source>
        <dbReference type="ARBA" id="ARBA00023002"/>
    </source>
</evidence>
<dbReference type="InterPro" id="IPR036291">
    <property type="entry name" value="NAD(P)-bd_dom_sf"/>
</dbReference>
<evidence type="ECO:0000313" key="3">
    <source>
        <dbReference type="EMBL" id="PXX37252.1"/>
    </source>
</evidence>
<proteinExistence type="predicted"/>
<evidence type="ECO:0000259" key="2">
    <source>
        <dbReference type="Pfam" id="PF03807"/>
    </source>
</evidence>
<dbReference type="Pfam" id="PF03807">
    <property type="entry name" value="F420_oxidored"/>
    <property type="match status" value="1"/>
</dbReference>
<name>A0A318J9B3_9BURK</name>
<keyword evidence="4" id="KW-1185">Reference proteome</keyword>
<organism evidence="3 4">
    <name type="scientific">Undibacterium pigrum</name>
    <dbReference type="NCBI Taxonomy" id="401470"/>
    <lineage>
        <taxon>Bacteria</taxon>
        <taxon>Pseudomonadati</taxon>
        <taxon>Pseudomonadota</taxon>
        <taxon>Betaproteobacteria</taxon>
        <taxon>Burkholderiales</taxon>
        <taxon>Oxalobacteraceae</taxon>
        <taxon>Undibacterium</taxon>
    </lineage>
</organism>
<gene>
    <name evidence="3" type="ORF">DFR42_11715</name>
</gene>